<dbReference type="InParanoid" id="A0A6P6XZL3"/>
<dbReference type="PANTHER" id="PTHR10890:SF3">
    <property type="entry name" value="CYSTEINE--TRNA LIGASE, CYTOPLASMIC"/>
    <property type="match status" value="1"/>
</dbReference>
<evidence type="ECO:0000256" key="1">
    <source>
        <dbReference type="ARBA" id="ARBA00022598"/>
    </source>
</evidence>
<dbReference type="Gene3D" id="3.40.50.620">
    <property type="entry name" value="HUPs"/>
    <property type="match status" value="1"/>
</dbReference>
<dbReference type="Pfam" id="PF01406">
    <property type="entry name" value="tRNA-synt_1e"/>
    <property type="match status" value="1"/>
</dbReference>
<dbReference type="Proteomes" id="UP000515146">
    <property type="component" value="Unplaced"/>
</dbReference>
<keyword evidence="5" id="KW-1185">Reference proteome</keyword>
<dbReference type="OrthoDB" id="438179at2759"/>
<sequence length="611" mass="71934">MWNRRRLFQRIITIRSSSIVEKCQQLSSQPNRIISFDQLELRSTFDKQQRIIPNVTYLNRIDHHHYDSNLNLYCCGPTVYDHSHLGHAITYIRCDLIIKMLQEFCNVNIHFAMNITDIDDKIIKKSQETNVDYRQLSNEYYQSFLQDMHSLRITKPDYLGKVLDNIPTISDYIHRIYDKGFAYINSETGDLNFDYENFLRKYSIKNIPNFGSNQITEKSFGKRSPKDFALWKSSTTAKLSNEPYWLLKLPNGTEIKGRPGWHVECSAISESIFGKKIDLHFGGQDLMFPHHHCESCCSHVYQYKPSIDENSQKLYSNVNVWLHSGHLILRSEKMSKSLGNVILIKDFLQKYSANILRLLCIRTHYRSEIDFDEKLLLEMSAFDEKLLELQRQIEWAIYKLSTTTSFDNNDLSMMNVTIDTSTIDSSEQQQQQLSLDEWINQIEQSIWSGLLDDMDLNRSLVKIICLANQFSGILSSSIYPDQPQSKQKFLFNLIRLRKLLQRWFMATSLDYYDSFDQSSSSTTTTISTDQLAIVEYLTEFRQNIRQSTLLMMKNLKKFQQQQSEQQQQPEQQQQQLEQQKFEMNKILEQCDQTRTFLEKHGFKLKDQRSSP</sequence>
<dbReference type="GO" id="GO:0005737">
    <property type="term" value="C:cytoplasm"/>
    <property type="evidence" value="ECO:0007669"/>
    <property type="project" value="TreeGrafter"/>
</dbReference>
<dbReference type="InterPro" id="IPR024909">
    <property type="entry name" value="Cys-tRNA/MSH_ligase"/>
</dbReference>
<dbReference type="AlphaFoldDB" id="A0A6P6XZL3"/>
<dbReference type="RefSeq" id="XP_027198737.1">
    <property type="nucleotide sequence ID" value="XM_027342936.1"/>
</dbReference>
<dbReference type="GO" id="GO:0006423">
    <property type="term" value="P:cysteinyl-tRNA aminoacylation"/>
    <property type="evidence" value="ECO:0007669"/>
    <property type="project" value="TreeGrafter"/>
</dbReference>
<dbReference type="SUPFAM" id="SSF52374">
    <property type="entry name" value="Nucleotidylyl transferase"/>
    <property type="match status" value="1"/>
</dbReference>
<dbReference type="InterPro" id="IPR014729">
    <property type="entry name" value="Rossmann-like_a/b/a_fold"/>
</dbReference>
<evidence type="ECO:0000256" key="2">
    <source>
        <dbReference type="ARBA" id="ARBA00022741"/>
    </source>
</evidence>
<dbReference type="PRINTS" id="PR00983">
    <property type="entry name" value="TRNASYNTHCYS"/>
</dbReference>
<feature type="domain" description="tRNA synthetases class I catalytic" evidence="4">
    <location>
        <begin position="68"/>
        <end position="378"/>
    </location>
</feature>
<keyword evidence="2" id="KW-0547">Nucleotide-binding</keyword>
<name>A0A6P6XZL3_DERPT</name>
<protein>
    <submittedName>
        <fullName evidence="6">Uncharacterized protein LOC113792969</fullName>
    </submittedName>
</protein>
<evidence type="ECO:0000259" key="4">
    <source>
        <dbReference type="Pfam" id="PF01406"/>
    </source>
</evidence>
<dbReference type="PANTHER" id="PTHR10890">
    <property type="entry name" value="CYSTEINYL-TRNA SYNTHETASE"/>
    <property type="match status" value="1"/>
</dbReference>
<accession>A0A6P6XZL3</accession>
<proteinExistence type="predicted"/>
<keyword evidence="1" id="KW-0436">Ligase</keyword>
<keyword evidence="3" id="KW-0067">ATP-binding</keyword>
<evidence type="ECO:0000256" key="3">
    <source>
        <dbReference type="ARBA" id="ARBA00022840"/>
    </source>
</evidence>
<organism evidence="5 6">
    <name type="scientific">Dermatophagoides pteronyssinus</name>
    <name type="common">European house dust mite</name>
    <dbReference type="NCBI Taxonomy" id="6956"/>
    <lineage>
        <taxon>Eukaryota</taxon>
        <taxon>Metazoa</taxon>
        <taxon>Ecdysozoa</taxon>
        <taxon>Arthropoda</taxon>
        <taxon>Chelicerata</taxon>
        <taxon>Arachnida</taxon>
        <taxon>Acari</taxon>
        <taxon>Acariformes</taxon>
        <taxon>Sarcoptiformes</taxon>
        <taxon>Astigmata</taxon>
        <taxon>Psoroptidia</taxon>
        <taxon>Analgoidea</taxon>
        <taxon>Pyroglyphidae</taxon>
        <taxon>Dermatophagoidinae</taxon>
        <taxon>Dermatophagoides</taxon>
    </lineage>
</organism>
<evidence type="ECO:0000313" key="6">
    <source>
        <dbReference type="RefSeq" id="XP_027198737.1"/>
    </source>
</evidence>
<evidence type="ECO:0000313" key="5">
    <source>
        <dbReference type="Proteomes" id="UP000515146"/>
    </source>
</evidence>
<dbReference type="InterPro" id="IPR032678">
    <property type="entry name" value="tRNA-synt_1_cat_dom"/>
</dbReference>
<dbReference type="GO" id="GO:0004817">
    <property type="term" value="F:cysteine-tRNA ligase activity"/>
    <property type="evidence" value="ECO:0007669"/>
    <property type="project" value="TreeGrafter"/>
</dbReference>
<gene>
    <name evidence="6" type="primary">LOC113792969</name>
</gene>
<dbReference type="KEGG" id="dpte:113792969"/>
<dbReference type="GO" id="GO:0005524">
    <property type="term" value="F:ATP binding"/>
    <property type="evidence" value="ECO:0007669"/>
    <property type="project" value="UniProtKB-KW"/>
</dbReference>
<reference evidence="6" key="1">
    <citation type="submission" date="2025-08" db="UniProtKB">
        <authorList>
            <consortium name="RefSeq"/>
        </authorList>
    </citation>
    <scope>IDENTIFICATION</scope>
    <source>
        <strain evidence="6">Airmid</strain>
    </source>
</reference>